<dbReference type="Proteomes" id="UP000552709">
    <property type="component" value="Unassembled WGS sequence"/>
</dbReference>
<dbReference type="AlphaFoldDB" id="A0A7W8JXK7"/>
<evidence type="ECO:0000256" key="1">
    <source>
        <dbReference type="ARBA" id="ARBA00004141"/>
    </source>
</evidence>
<dbReference type="InterPro" id="IPR003362">
    <property type="entry name" value="Bact_transf"/>
</dbReference>
<evidence type="ECO:0000256" key="7">
    <source>
        <dbReference type="SAM" id="Phobius"/>
    </source>
</evidence>
<feature type="transmembrane region" description="Helical" evidence="7">
    <location>
        <begin position="62"/>
        <end position="80"/>
    </location>
</feature>
<dbReference type="GO" id="GO:0000271">
    <property type="term" value="P:polysaccharide biosynthetic process"/>
    <property type="evidence" value="ECO:0007669"/>
    <property type="project" value="InterPro"/>
</dbReference>
<name>A0A7W8JXK7_9DEIO</name>
<feature type="transmembrane region" description="Helical" evidence="7">
    <location>
        <begin position="92"/>
        <end position="110"/>
    </location>
</feature>
<evidence type="ECO:0000313" key="10">
    <source>
        <dbReference type="Proteomes" id="UP000552709"/>
    </source>
</evidence>
<evidence type="ECO:0000313" key="9">
    <source>
        <dbReference type="EMBL" id="MBB5365045.1"/>
    </source>
</evidence>
<dbReference type="InterPro" id="IPR017472">
    <property type="entry name" value="Undecaprenyl-P_galact_Ptfrase"/>
</dbReference>
<dbReference type="PANTHER" id="PTHR30576:SF0">
    <property type="entry name" value="UNDECAPRENYL-PHOSPHATE N-ACETYLGALACTOSAMINYL 1-PHOSPHATE TRANSFERASE-RELATED"/>
    <property type="match status" value="1"/>
</dbReference>
<comment type="subcellular location">
    <subcellularLocation>
        <location evidence="1">Membrane</location>
        <topology evidence="1">Multi-pass membrane protein</topology>
    </subcellularLocation>
</comment>
<feature type="domain" description="Bacterial sugar transferase" evidence="8">
    <location>
        <begin position="284"/>
        <end position="476"/>
    </location>
</feature>
<organism evidence="9 10">
    <name type="scientific">Deinococcus humi</name>
    <dbReference type="NCBI Taxonomy" id="662880"/>
    <lineage>
        <taxon>Bacteria</taxon>
        <taxon>Thermotogati</taxon>
        <taxon>Deinococcota</taxon>
        <taxon>Deinococci</taxon>
        <taxon>Deinococcales</taxon>
        <taxon>Deinococcaceae</taxon>
        <taxon>Deinococcus</taxon>
    </lineage>
</organism>
<evidence type="ECO:0000256" key="5">
    <source>
        <dbReference type="ARBA" id="ARBA00022989"/>
    </source>
</evidence>
<dbReference type="NCBIfam" id="TIGR03025">
    <property type="entry name" value="EPS_sugtrans"/>
    <property type="match status" value="1"/>
</dbReference>
<comment type="caution">
    <text evidence="9">The sequence shown here is derived from an EMBL/GenBank/DDBJ whole genome shotgun (WGS) entry which is preliminary data.</text>
</comment>
<dbReference type="InterPro" id="IPR017475">
    <property type="entry name" value="EPS_sugar_tfrase"/>
</dbReference>
<evidence type="ECO:0000256" key="2">
    <source>
        <dbReference type="ARBA" id="ARBA00006464"/>
    </source>
</evidence>
<keyword evidence="3 9" id="KW-0808">Transferase</keyword>
<dbReference type="GO" id="GO:0005886">
    <property type="term" value="C:plasma membrane"/>
    <property type="evidence" value="ECO:0007669"/>
    <property type="project" value="InterPro"/>
</dbReference>
<feature type="transmembrane region" description="Helical" evidence="7">
    <location>
        <begin position="289"/>
        <end position="312"/>
    </location>
</feature>
<proteinExistence type="inferred from homology"/>
<dbReference type="EMBL" id="JACHFL010000014">
    <property type="protein sequence ID" value="MBB5365045.1"/>
    <property type="molecule type" value="Genomic_DNA"/>
</dbReference>
<reference evidence="9 10" key="1">
    <citation type="submission" date="2020-08" db="EMBL/GenBank/DDBJ databases">
        <title>Genomic Encyclopedia of Type Strains, Phase IV (KMG-IV): sequencing the most valuable type-strain genomes for metagenomic binning, comparative biology and taxonomic classification.</title>
        <authorList>
            <person name="Goeker M."/>
        </authorList>
    </citation>
    <scope>NUCLEOTIDE SEQUENCE [LARGE SCALE GENOMIC DNA]</scope>
    <source>
        <strain evidence="9 10">DSM 27939</strain>
    </source>
</reference>
<feature type="transmembrane region" description="Helical" evidence="7">
    <location>
        <begin position="116"/>
        <end position="135"/>
    </location>
</feature>
<evidence type="ECO:0000259" key="8">
    <source>
        <dbReference type="Pfam" id="PF02397"/>
    </source>
</evidence>
<keyword evidence="10" id="KW-1185">Reference proteome</keyword>
<dbReference type="SUPFAM" id="SSF51735">
    <property type="entry name" value="NAD(P)-binding Rossmann-fold domains"/>
    <property type="match status" value="1"/>
</dbReference>
<dbReference type="Pfam" id="PF02397">
    <property type="entry name" value="Bac_transf"/>
    <property type="match status" value="1"/>
</dbReference>
<dbReference type="NCBIfam" id="TIGR03022">
    <property type="entry name" value="WbaP_sugtrans"/>
    <property type="match status" value="1"/>
</dbReference>
<dbReference type="InterPro" id="IPR036291">
    <property type="entry name" value="NAD(P)-bd_dom_sf"/>
</dbReference>
<keyword evidence="4 7" id="KW-0812">Transmembrane</keyword>
<dbReference type="PANTHER" id="PTHR30576">
    <property type="entry name" value="COLANIC BIOSYNTHESIS UDP-GLUCOSE LIPID CARRIER TRANSFERASE"/>
    <property type="match status" value="1"/>
</dbReference>
<keyword evidence="5 7" id="KW-1133">Transmembrane helix</keyword>
<accession>A0A7W8JXK7</accession>
<feature type="transmembrane region" description="Helical" evidence="7">
    <location>
        <begin position="147"/>
        <end position="170"/>
    </location>
</feature>
<evidence type="ECO:0000256" key="3">
    <source>
        <dbReference type="ARBA" id="ARBA00022679"/>
    </source>
</evidence>
<evidence type="ECO:0000256" key="6">
    <source>
        <dbReference type="ARBA" id="ARBA00023136"/>
    </source>
</evidence>
<protein>
    <submittedName>
        <fullName evidence="9">Undecaprenyl-phosphate galactose phosphotransferase WbaP</fullName>
    </submittedName>
</protein>
<evidence type="ECO:0000256" key="4">
    <source>
        <dbReference type="ARBA" id="ARBA00022692"/>
    </source>
</evidence>
<comment type="similarity">
    <text evidence="2">Belongs to the bacterial sugar transferase family.</text>
</comment>
<keyword evidence="6 7" id="KW-0472">Membrane</keyword>
<dbReference type="GO" id="GO:0016780">
    <property type="term" value="F:phosphotransferase activity, for other substituted phosphate groups"/>
    <property type="evidence" value="ECO:0007669"/>
    <property type="project" value="TreeGrafter"/>
</dbReference>
<dbReference type="Pfam" id="PF13727">
    <property type="entry name" value="CoA_binding_3"/>
    <property type="match status" value="1"/>
</dbReference>
<sequence length="482" mass="53084">MRLMMGRRLLNGFVLACGDLLGLTLALLLASGLRVALLGDAPDGPWLAGGWFAGDGSVPGLIPFLWLAWVVGALLMRLLPGWGLAAPTELQRVTQLTVLVFAAVTGVLFMTQQTDMVSRFSLAMGLILSWVLVLIMRSAVKQIMLRAGLWGVPAVIYGAAVTGTLMVQALRENPTYGYQPTAILDDNPLFHGSAVLGVPVIGPVGTLPHPWDQQAPVAVVAMPGLDRAQLVQMLEGPLAHYPKVIIVPDLFEVESLWVQANDFGGVLGLEVARNLLDPLAQMVKRVFDLLAVILTAPVWLPVCALLAALIWLEDRTNPLFLQRRVGLNGQPFATWKFRTMVPNAEEVLRRTLEQNAELRLEWETHFKLRRDPRITRIGGLLRKTSLDELPQLLNVVMGQMSLVGPRPLPAYHQEQLSSPAQRLRVLVRPGLTGLWQVSGRSEAGNLGMERWDPYYVRNWSIWLDLVILMRTVGVVLRGSGAY</sequence>
<gene>
    <name evidence="9" type="ORF">HNQ08_004162</name>
</gene>
<dbReference type="Gene3D" id="3.40.50.720">
    <property type="entry name" value="NAD(P)-binding Rossmann-like Domain"/>
    <property type="match status" value="1"/>
</dbReference>